<dbReference type="Pfam" id="PF13740">
    <property type="entry name" value="ACT_6"/>
    <property type="match status" value="1"/>
</dbReference>
<dbReference type="InterPro" id="IPR002912">
    <property type="entry name" value="ACT_dom"/>
</dbReference>
<dbReference type="PROSITE" id="PS51671">
    <property type="entry name" value="ACT"/>
    <property type="match status" value="2"/>
</dbReference>
<proteinExistence type="predicted"/>
<sequence>MDKILVTVAGPDRAGVVYSVAEALSKLNCNFVDMSQTTVADQFSSIMIVNKPKNISKEKVHSEIVKIFEKRGFNMWVDVLDYQAGSVFHTDGEPFVVTVDGKNGKGLLLAFTRIFFEGKINIDNFRSINQESFDGIEKVLLVFEITVPFDIDRRALHKTLSDIAKEQGVSLSMQHRQIFEAIHRVSVA</sequence>
<dbReference type="EMBL" id="NHMP01000001">
    <property type="protein sequence ID" value="OXE50784.1"/>
    <property type="molecule type" value="Genomic_DNA"/>
</dbReference>
<evidence type="ECO:0000313" key="2">
    <source>
        <dbReference type="EMBL" id="OXE50784.1"/>
    </source>
</evidence>
<name>A0A227KS93_9BURK</name>
<dbReference type="RefSeq" id="WP_066590591.1">
    <property type="nucleotide sequence ID" value="NZ_CAJTBZ010000001.1"/>
</dbReference>
<dbReference type="SUPFAM" id="SSF55021">
    <property type="entry name" value="ACT-like"/>
    <property type="match status" value="2"/>
</dbReference>
<evidence type="ECO:0000259" key="1">
    <source>
        <dbReference type="PROSITE" id="PS51671"/>
    </source>
</evidence>
<dbReference type="Proteomes" id="UP000214610">
    <property type="component" value="Unassembled WGS sequence"/>
</dbReference>
<comment type="caution">
    <text evidence="2">The sequence shown here is derived from an EMBL/GenBank/DDBJ whole genome shotgun (WGS) entry which is preliminary data.</text>
</comment>
<feature type="domain" description="ACT" evidence="1">
    <location>
        <begin position="5"/>
        <end position="83"/>
    </location>
</feature>
<accession>A0A227KS93</accession>
<dbReference type="InterPro" id="IPR045865">
    <property type="entry name" value="ACT-like_dom_sf"/>
</dbReference>
<reference evidence="3" key="1">
    <citation type="submission" date="2017-05" db="EMBL/GenBank/DDBJ databases">
        <title>Improved OligoMM genomes.</title>
        <authorList>
            <person name="Garzetti D."/>
        </authorList>
    </citation>
    <scope>NUCLEOTIDE SEQUENCE [LARGE SCALE GENOMIC DNA]</scope>
    <source>
        <strain evidence="3">YL45</strain>
    </source>
</reference>
<evidence type="ECO:0000313" key="3">
    <source>
        <dbReference type="Proteomes" id="UP000214610"/>
    </source>
</evidence>
<gene>
    <name evidence="2" type="ORF">ADH67_00305</name>
</gene>
<organism evidence="2 3">
    <name type="scientific">Turicimonas muris</name>
    <dbReference type="NCBI Taxonomy" id="1796652"/>
    <lineage>
        <taxon>Bacteria</taxon>
        <taxon>Pseudomonadati</taxon>
        <taxon>Pseudomonadota</taxon>
        <taxon>Betaproteobacteria</taxon>
        <taxon>Burkholderiales</taxon>
        <taxon>Sutterellaceae</taxon>
        <taxon>Turicimonas</taxon>
    </lineage>
</organism>
<dbReference type="Gene3D" id="3.30.70.260">
    <property type="match status" value="2"/>
</dbReference>
<dbReference type="InterPro" id="IPR050990">
    <property type="entry name" value="UPF0237/GcvR_regulator"/>
</dbReference>
<protein>
    <submittedName>
        <fullName evidence="2">Amino acid-binding protein</fullName>
    </submittedName>
</protein>
<dbReference type="AlphaFoldDB" id="A0A227KS93"/>
<dbReference type="PANTHER" id="PTHR34875:SF6">
    <property type="entry name" value="UPF0237 PROTEIN MJ1558"/>
    <property type="match status" value="1"/>
</dbReference>
<feature type="domain" description="ACT" evidence="1">
    <location>
        <begin position="96"/>
        <end position="174"/>
    </location>
</feature>
<dbReference type="GeneID" id="78362964"/>
<dbReference type="PANTHER" id="PTHR34875">
    <property type="entry name" value="UPF0237 PROTEIN MJ1558"/>
    <property type="match status" value="1"/>
</dbReference>
<keyword evidence="3" id="KW-1185">Reference proteome</keyword>